<reference evidence="1 2" key="1">
    <citation type="submission" date="2015-03" db="EMBL/GenBank/DDBJ databases">
        <authorList>
            <person name="Murphy D."/>
        </authorList>
    </citation>
    <scope>NUCLEOTIDE SEQUENCE [LARGE SCALE GENOMIC DNA]</scope>
    <source>
        <strain evidence="1 2">DSM 44277</strain>
    </source>
</reference>
<sequence length="50" mass="5660">MLDRLAAIGIDYDDVVTHLEDDGIEKFDAAWDHLANQLADALSNDRERMT</sequence>
<evidence type="ECO:0000313" key="2">
    <source>
        <dbReference type="Proteomes" id="UP000198875"/>
    </source>
</evidence>
<proteinExistence type="predicted"/>
<dbReference type="Proteomes" id="UP000198875">
    <property type="component" value="Unassembled WGS sequence"/>
</dbReference>
<name>A0A0U0WEH6_MYCBE</name>
<dbReference type="InterPro" id="IPR013785">
    <property type="entry name" value="Aldolase_TIM"/>
</dbReference>
<gene>
    <name evidence="1" type="ORF">BN971_04494</name>
</gene>
<dbReference type="AlphaFoldDB" id="A0A0U0WEH6"/>
<evidence type="ECO:0000313" key="1">
    <source>
        <dbReference type="EMBL" id="CPR13187.1"/>
    </source>
</evidence>
<dbReference type="Gene3D" id="3.20.20.70">
    <property type="entry name" value="Aldolase class I"/>
    <property type="match status" value="1"/>
</dbReference>
<organism evidence="1 2">
    <name type="scientific">Mycobacterium bohemicum DSM 44277</name>
    <dbReference type="NCBI Taxonomy" id="1236609"/>
    <lineage>
        <taxon>Bacteria</taxon>
        <taxon>Bacillati</taxon>
        <taxon>Actinomycetota</taxon>
        <taxon>Actinomycetes</taxon>
        <taxon>Mycobacteriales</taxon>
        <taxon>Mycobacteriaceae</taxon>
        <taxon>Mycobacterium</taxon>
    </lineage>
</organism>
<dbReference type="EMBL" id="CSTD01000006">
    <property type="protein sequence ID" value="CPR13187.1"/>
    <property type="molecule type" value="Genomic_DNA"/>
</dbReference>
<accession>A0A0U0WEH6</accession>
<protein>
    <submittedName>
        <fullName evidence="1">Transaldolase</fullName>
    </submittedName>
</protein>